<organism evidence="20 21">
    <name type="scientific">Colwellia demingiae</name>
    <dbReference type="NCBI Taxonomy" id="89401"/>
    <lineage>
        <taxon>Bacteria</taxon>
        <taxon>Pseudomonadati</taxon>
        <taxon>Pseudomonadota</taxon>
        <taxon>Gammaproteobacteria</taxon>
        <taxon>Alteromonadales</taxon>
        <taxon>Colwelliaceae</taxon>
        <taxon>Colwellia</taxon>
    </lineage>
</organism>
<keyword evidence="9 19" id="KW-0808">Transferase</keyword>
<evidence type="ECO:0000313" key="20">
    <source>
        <dbReference type="EMBL" id="TWX67222.1"/>
    </source>
</evidence>
<proteinExistence type="inferred from homology"/>
<dbReference type="GO" id="GO:0008818">
    <property type="term" value="F:cobalamin 5'-phosphate synthase activity"/>
    <property type="evidence" value="ECO:0007669"/>
    <property type="project" value="UniProtKB-UniRule"/>
</dbReference>
<dbReference type="InterPro" id="IPR003805">
    <property type="entry name" value="CobS"/>
</dbReference>
<dbReference type="EC" id="2.7.8.26" evidence="5 19"/>
<dbReference type="Proteomes" id="UP000321822">
    <property type="component" value="Unassembled WGS sequence"/>
</dbReference>
<evidence type="ECO:0000256" key="13">
    <source>
        <dbReference type="ARBA" id="ARBA00023136"/>
    </source>
</evidence>
<keyword evidence="12 19" id="KW-1133">Transmembrane helix</keyword>
<keyword evidence="13 19" id="KW-0472">Membrane</keyword>
<evidence type="ECO:0000256" key="14">
    <source>
        <dbReference type="ARBA" id="ARBA00025228"/>
    </source>
</evidence>
<accession>A0A5C6QF20</accession>
<dbReference type="GO" id="GO:0005886">
    <property type="term" value="C:plasma membrane"/>
    <property type="evidence" value="ECO:0007669"/>
    <property type="project" value="UniProtKB-SubCell"/>
</dbReference>
<comment type="pathway">
    <text evidence="3 19">Cofactor biosynthesis; adenosylcobalamin biosynthesis; adenosylcobalamin from cob(II)yrinate a,c-diamide: step 7/7.</text>
</comment>
<evidence type="ECO:0000256" key="6">
    <source>
        <dbReference type="ARBA" id="ARBA00015850"/>
    </source>
</evidence>
<evidence type="ECO:0000256" key="8">
    <source>
        <dbReference type="ARBA" id="ARBA00022573"/>
    </source>
</evidence>
<evidence type="ECO:0000256" key="15">
    <source>
        <dbReference type="ARBA" id="ARBA00032605"/>
    </source>
</evidence>
<keyword evidence="21" id="KW-1185">Reference proteome</keyword>
<evidence type="ECO:0000256" key="3">
    <source>
        <dbReference type="ARBA" id="ARBA00004663"/>
    </source>
</evidence>
<evidence type="ECO:0000256" key="18">
    <source>
        <dbReference type="ARBA" id="ARBA00049504"/>
    </source>
</evidence>
<comment type="similarity">
    <text evidence="4 19">Belongs to the CobS family.</text>
</comment>
<feature type="transmembrane region" description="Helical" evidence="19">
    <location>
        <begin position="12"/>
        <end position="29"/>
    </location>
</feature>
<dbReference type="HAMAP" id="MF_00719">
    <property type="entry name" value="CobS"/>
    <property type="match status" value="1"/>
</dbReference>
<comment type="caution">
    <text evidence="20">The sequence shown here is derived from an EMBL/GenBank/DDBJ whole genome shotgun (WGS) entry which is preliminary data.</text>
</comment>
<protein>
    <recommendedName>
        <fullName evidence="6 19">Adenosylcobinamide-GDP ribazoletransferase</fullName>
        <ecNumber evidence="5 19">2.7.8.26</ecNumber>
    </recommendedName>
    <alternativeName>
        <fullName evidence="16 19">Cobalamin synthase</fullName>
    </alternativeName>
    <alternativeName>
        <fullName evidence="15 19">Cobalamin-5'-phosphate synthase</fullName>
    </alternativeName>
</protein>
<feature type="transmembrane region" description="Helical" evidence="19">
    <location>
        <begin position="75"/>
        <end position="93"/>
    </location>
</feature>
<dbReference type="RefSeq" id="WP_146788680.1">
    <property type="nucleotide sequence ID" value="NZ_VOLT01000006.1"/>
</dbReference>
<feature type="transmembrane region" description="Helical" evidence="19">
    <location>
        <begin position="122"/>
        <end position="145"/>
    </location>
</feature>
<dbReference type="AlphaFoldDB" id="A0A5C6QF20"/>
<dbReference type="EMBL" id="VOLT01000006">
    <property type="protein sequence ID" value="TWX67222.1"/>
    <property type="molecule type" value="Genomic_DNA"/>
</dbReference>
<keyword evidence="10 19" id="KW-0812">Transmembrane</keyword>
<comment type="catalytic activity">
    <reaction evidence="17 19">
        <text>alpha-ribazole + adenosylcob(III)inamide-GDP = adenosylcob(III)alamin + GMP + H(+)</text>
        <dbReference type="Rhea" id="RHEA:16049"/>
        <dbReference type="ChEBI" id="CHEBI:10329"/>
        <dbReference type="ChEBI" id="CHEBI:15378"/>
        <dbReference type="ChEBI" id="CHEBI:18408"/>
        <dbReference type="ChEBI" id="CHEBI:58115"/>
        <dbReference type="ChEBI" id="CHEBI:60487"/>
        <dbReference type="EC" id="2.7.8.26"/>
    </reaction>
</comment>
<evidence type="ECO:0000256" key="2">
    <source>
        <dbReference type="ARBA" id="ARBA00004651"/>
    </source>
</evidence>
<evidence type="ECO:0000256" key="12">
    <source>
        <dbReference type="ARBA" id="ARBA00022989"/>
    </source>
</evidence>
<evidence type="ECO:0000256" key="17">
    <source>
        <dbReference type="ARBA" id="ARBA00048623"/>
    </source>
</evidence>
<dbReference type="PANTHER" id="PTHR34148:SF1">
    <property type="entry name" value="ADENOSYLCOBINAMIDE-GDP RIBAZOLETRANSFERASE"/>
    <property type="match status" value="1"/>
</dbReference>
<dbReference type="GO" id="GO:0051073">
    <property type="term" value="F:adenosylcobinamide-GDP ribazoletransferase activity"/>
    <property type="evidence" value="ECO:0007669"/>
    <property type="project" value="UniProtKB-UniRule"/>
</dbReference>
<dbReference type="PANTHER" id="PTHR34148">
    <property type="entry name" value="ADENOSYLCOBINAMIDE-GDP RIBAZOLETRANSFERASE"/>
    <property type="match status" value="1"/>
</dbReference>
<evidence type="ECO:0000256" key="7">
    <source>
        <dbReference type="ARBA" id="ARBA00022475"/>
    </source>
</evidence>
<evidence type="ECO:0000256" key="1">
    <source>
        <dbReference type="ARBA" id="ARBA00001946"/>
    </source>
</evidence>
<evidence type="ECO:0000256" key="5">
    <source>
        <dbReference type="ARBA" id="ARBA00013200"/>
    </source>
</evidence>
<comment type="catalytic activity">
    <reaction evidence="18 19">
        <text>alpha-ribazole 5'-phosphate + adenosylcob(III)inamide-GDP = adenosylcob(III)alamin 5'-phosphate + GMP + H(+)</text>
        <dbReference type="Rhea" id="RHEA:23560"/>
        <dbReference type="ChEBI" id="CHEBI:15378"/>
        <dbReference type="ChEBI" id="CHEBI:57918"/>
        <dbReference type="ChEBI" id="CHEBI:58115"/>
        <dbReference type="ChEBI" id="CHEBI:60487"/>
        <dbReference type="ChEBI" id="CHEBI:60493"/>
        <dbReference type="EC" id="2.7.8.26"/>
    </reaction>
</comment>
<evidence type="ECO:0000256" key="9">
    <source>
        <dbReference type="ARBA" id="ARBA00022679"/>
    </source>
</evidence>
<comment type="subcellular location">
    <subcellularLocation>
        <location evidence="2 19">Cell membrane</location>
        <topology evidence="2 19">Multi-pass membrane protein</topology>
    </subcellularLocation>
</comment>
<dbReference type="NCBIfam" id="TIGR00317">
    <property type="entry name" value="cobS"/>
    <property type="match status" value="1"/>
</dbReference>
<keyword evidence="11 19" id="KW-0460">Magnesium</keyword>
<name>A0A5C6QF20_9GAMM</name>
<evidence type="ECO:0000256" key="10">
    <source>
        <dbReference type="ARBA" id="ARBA00022692"/>
    </source>
</evidence>
<keyword evidence="7 19" id="KW-1003">Cell membrane</keyword>
<keyword evidence="8 19" id="KW-0169">Cobalamin biosynthesis</keyword>
<dbReference type="Pfam" id="PF02654">
    <property type="entry name" value="CobS"/>
    <property type="match status" value="1"/>
</dbReference>
<reference evidence="20 21" key="1">
    <citation type="submission" date="2019-07" db="EMBL/GenBank/DDBJ databases">
        <title>Genomes of sea-ice associated Colwellia species.</title>
        <authorList>
            <person name="Bowman J.P."/>
        </authorList>
    </citation>
    <scope>NUCLEOTIDE SEQUENCE [LARGE SCALE GENOMIC DNA]</scope>
    <source>
        <strain evidence="20 21">ACAM 459</strain>
    </source>
</reference>
<gene>
    <name evidence="19" type="primary">cobS</name>
    <name evidence="20" type="ORF">ESZ36_12990</name>
</gene>
<evidence type="ECO:0000256" key="4">
    <source>
        <dbReference type="ARBA" id="ARBA00010561"/>
    </source>
</evidence>
<comment type="cofactor">
    <cofactor evidence="1 19">
        <name>Mg(2+)</name>
        <dbReference type="ChEBI" id="CHEBI:18420"/>
    </cofactor>
</comment>
<comment type="function">
    <text evidence="14 19">Joins adenosylcobinamide-GDP and alpha-ribazole to generate adenosylcobalamin (Ado-cobalamin). Also synthesizes adenosylcobalamin 5'-phosphate from adenosylcobinamide-GDP and alpha-ribazole 5'-phosphate.</text>
</comment>
<dbReference type="UniPathway" id="UPA00148">
    <property type="reaction ID" value="UER00238"/>
</dbReference>
<evidence type="ECO:0000256" key="11">
    <source>
        <dbReference type="ARBA" id="ARBA00022842"/>
    </source>
</evidence>
<feature type="transmembrane region" description="Helical" evidence="19">
    <location>
        <begin position="152"/>
        <end position="177"/>
    </location>
</feature>
<evidence type="ECO:0000256" key="19">
    <source>
        <dbReference type="HAMAP-Rule" id="MF_00719"/>
    </source>
</evidence>
<evidence type="ECO:0000313" key="21">
    <source>
        <dbReference type="Proteomes" id="UP000321822"/>
    </source>
</evidence>
<dbReference type="NCBIfam" id="NF001277">
    <property type="entry name" value="PRK00235.1-3"/>
    <property type="match status" value="1"/>
</dbReference>
<dbReference type="GO" id="GO:0009236">
    <property type="term" value="P:cobalamin biosynthetic process"/>
    <property type="evidence" value="ECO:0007669"/>
    <property type="project" value="UniProtKB-UniRule"/>
</dbReference>
<dbReference type="OrthoDB" id="9794626at2"/>
<evidence type="ECO:0000256" key="16">
    <source>
        <dbReference type="ARBA" id="ARBA00032853"/>
    </source>
</evidence>
<feature type="transmembrane region" description="Helical" evidence="19">
    <location>
        <begin position="49"/>
        <end position="68"/>
    </location>
</feature>
<sequence>MIVRVNERLKGKITAQLNLFYLALSFFTRLPVPKTMDYSEALLNKANRYFSLVGLVIGLFLALSYVCFSTFLPANISILLTMTISLLLTGAFHEDGLADMADGIGGAFTIEKRLTIMKDSRIGTYGAVTLVMALLLKFTLLVNLAEQDSNHLLLAIILAEALSRAVAGSLISSMPYVSDIEQSKSKPLAQAQSSSELTLLLLIGLAPLIFYSSEVIFSLLIVLVLFRWLFKQWLMARIGGFTGDCLGAGQQLSELLIYLTLVSYIDKDIFTGLYSTGVIG</sequence>
<feature type="transmembrane region" description="Helical" evidence="19">
    <location>
        <begin position="197"/>
        <end position="230"/>
    </location>
</feature>